<accession>A0AAE3KZW1</accession>
<feature type="domain" description="HD" evidence="1">
    <location>
        <begin position="21"/>
        <end position="120"/>
    </location>
</feature>
<keyword evidence="3" id="KW-1185">Reference proteome</keyword>
<dbReference type="EMBL" id="JANKAS010000014">
    <property type="protein sequence ID" value="MCR1899820.1"/>
    <property type="molecule type" value="Genomic_DNA"/>
</dbReference>
<proteinExistence type="predicted"/>
<dbReference type="InterPro" id="IPR006674">
    <property type="entry name" value="HD_domain"/>
</dbReference>
<dbReference type="RefSeq" id="WP_257532547.1">
    <property type="nucleotide sequence ID" value="NZ_JANKAS010000014.1"/>
</dbReference>
<gene>
    <name evidence="2" type="ORF">NSA47_12640</name>
</gene>
<reference evidence="2" key="1">
    <citation type="submission" date="2022-07" db="EMBL/GenBank/DDBJ databases">
        <title>Enhanced cultured diversity of the mouse gut microbiota enables custom-made synthetic communities.</title>
        <authorList>
            <person name="Afrizal A."/>
        </authorList>
    </citation>
    <scope>NUCLEOTIDE SEQUENCE</scope>
    <source>
        <strain evidence="2">DSM 28593</strain>
    </source>
</reference>
<dbReference type="CDD" id="cd00077">
    <property type="entry name" value="HDc"/>
    <property type="match status" value="1"/>
</dbReference>
<evidence type="ECO:0000313" key="2">
    <source>
        <dbReference type="EMBL" id="MCR1899820.1"/>
    </source>
</evidence>
<sequence length="164" mass="18980">MFKEKIIEEMKEVFKEIPFGIEHTLKVLQNAEDIMKEENIPEEEKELIRIVAILHDIGAVEAQKKYGSIDGVYQEKAGPKVAREILHKVGYHKNIDRICYIIGNHHTPSKIDGLDFQIQWEADLLENLTAMDKQKDQQKIKKCIEDNFKTVAGKRIAYDGFILD</sequence>
<name>A0AAE3KZW1_9FIRM</name>
<comment type="caution">
    <text evidence="2">The sequence shown here is derived from an EMBL/GenBank/DDBJ whole genome shotgun (WGS) entry which is preliminary data.</text>
</comment>
<dbReference type="InterPro" id="IPR003607">
    <property type="entry name" value="HD/PDEase_dom"/>
</dbReference>
<protein>
    <submittedName>
        <fullName evidence="2">HD domain-containing protein</fullName>
    </submittedName>
</protein>
<dbReference type="AlphaFoldDB" id="A0AAE3KZW1"/>
<dbReference type="Gene3D" id="1.10.3210.10">
    <property type="entry name" value="Hypothetical protein af1432"/>
    <property type="match status" value="1"/>
</dbReference>
<dbReference type="Proteomes" id="UP001205748">
    <property type="component" value="Unassembled WGS sequence"/>
</dbReference>
<evidence type="ECO:0000259" key="1">
    <source>
        <dbReference type="Pfam" id="PF01966"/>
    </source>
</evidence>
<organism evidence="2 3">
    <name type="scientific">Irregularibacter muris</name>
    <dbReference type="NCBI Taxonomy" id="1796619"/>
    <lineage>
        <taxon>Bacteria</taxon>
        <taxon>Bacillati</taxon>
        <taxon>Bacillota</taxon>
        <taxon>Clostridia</taxon>
        <taxon>Eubacteriales</taxon>
        <taxon>Eubacteriaceae</taxon>
        <taxon>Irregularibacter</taxon>
    </lineage>
</organism>
<dbReference type="Pfam" id="PF01966">
    <property type="entry name" value="HD"/>
    <property type="match status" value="1"/>
</dbReference>
<evidence type="ECO:0000313" key="3">
    <source>
        <dbReference type="Proteomes" id="UP001205748"/>
    </source>
</evidence>
<dbReference type="SUPFAM" id="SSF109604">
    <property type="entry name" value="HD-domain/PDEase-like"/>
    <property type="match status" value="1"/>
</dbReference>